<dbReference type="EMBL" id="BMMZ01000008">
    <property type="protein sequence ID" value="GGL71213.1"/>
    <property type="molecule type" value="Genomic_DNA"/>
</dbReference>
<dbReference type="Gene3D" id="3.40.50.300">
    <property type="entry name" value="P-loop containing nucleotide triphosphate hydrolases"/>
    <property type="match status" value="1"/>
</dbReference>
<evidence type="ECO:0000313" key="1">
    <source>
        <dbReference type="EMBL" id="GGL71213.1"/>
    </source>
</evidence>
<dbReference type="SUPFAM" id="SSF52540">
    <property type="entry name" value="P-loop containing nucleoside triphosphate hydrolases"/>
    <property type="match status" value="1"/>
</dbReference>
<reference evidence="1" key="2">
    <citation type="submission" date="2020-09" db="EMBL/GenBank/DDBJ databases">
        <authorList>
            <person name="Sun Q."/>
            <person name="Zhou Y."/>
        </authorList>
    </citation>
    <scope>NUCLEOTIDE SEQUENCE</scope>
    <source>
        <strain evidence="1">CGMCC 4.7306</strain>
    </source>
</reference>
<reference evidence="1" key="1">
    <citation type="journal article" date="2014" name="Int. J. Syst. Evol. Microbiol.">
        <title>Complete genome sequence of Corynebacterium casei LMG S-19264T (=DSM 44701T), isolated from a smear-ripened cheese.</title>
        <authorList>
            <consortium name="US DOE Joint Genome Institute (JGI-PGF)"/>
            <person name="Walter F."/>
            <person name="Albersmeier A."/>
            <person name="Kalinowski J."/>
            <person name="Ruckert C."/>
        </authorList>
    </citation>
    <scope>NUCLEOTIDE SEQUENCE</scope>
    <source>
        <strain evidence="1">CGMCC 4.7306</strain>
    </source>
</reference>
<accession>A0A917SDT5</accession>
<name>A0A917SDT5_9ACTN</name>
<proteinExistence type="predicted"/>
<dbReference type="InterPro" id="IPR027417">
    <property type="entry name" value="P-loop_NTPase"/>
</dbReference>
<comment type="caution">
    <text evidence="1">The sequence shown here is derived from an EMBL/GenBank/DDBJ whole genome shotgun (WGS) entry which is preliminary data.</text>
</comment>
<evidence type="ECO:0000313" key="2">
    <source>
        <dbReference type="Proteomes" id="UP000613840"/>
    </source>
</evidence>
<gene>
    <name evidence="1" type="ORF">GCM10011575_32040</name>
</gene>
<organism evidence="1 2">
    <name type="scientific">Microlunatus endophyticus</name>
    <dbReference type="NCBI Taxonomy" id="1716077"/>
    <lineage>
        <taxon>Bacteria</taxon>
        <taxon>Bacillati</taxon>
        <taxon>Actinomycetota</taxon>
        <taxon>Actinomycetes</taxon>
        <taxon>Propionibacteriales</taxon>
        <taxon>Propionibacteriaceae</taxon>
        <taxon>Microlunatus</taxon>
    </lineage>
</organism>
<keyword evidence="2" id="KW-1185">Reference proteome</keyword>
<protein>
    <recommendedName>
        <fullName evidence="3">MinD-like ATPase involved in chromosome partitioning or flagellar assembly</fullName>
    </recommendedName>
</protein>
<evidence type="ECO:0008006" key="3">
    <source>
        <dbReference type="Google" id="ProtNLM"/>
    </source>
</evidence>
<sequence length="320" mass="33862">MALIVLTSVSGSPGVTTTSVGLALTWRRATLLVDADPAAHQAVLAGYLAGQVATAKGLQRVAEAHRDRRPLLEVVSDETVPLTAADHECAVQDDSPGGPIADRGPGRRLLPGFARPANAGLFGPVWPELADALMRLEGAGIDVIVDVGRMERQGLPQPLVDRADLVLLVTHSNLRSLAPARTYAGLLREQSRLAGGELNLGVVVVGDQLPYGRREISRLLELPVVSVLPVDAAAAAVFSDGAPRPRRFDRSPLVRGLHHAVDDLTGQIRRRRSRLGLEDEVGPPMPSTISAQDRSAVPLMTNAWLRSTVDGGNVDGGNHG</sequence>
<dbReference type="Proteomes" id="UP000613840">
    <property type="component" value="Unassembled WGS sequence"/>
</dbReference>
<dbReference type="RefSeq" id="WP_188896377.1">
    <property type="nucleotide sequence ID" value="NZ_BMMZ01000008.1"/>
</dbReference>
<dbReference type="AlphaFoldDB" id="A0A917SDT5"/>